<dbReference type="AlphaFoldDB" id="A0A4R4XCI1"/>
<name>A0A4R4XCI1_9ACTN</name>
<evidence type="ECO:0000256" key="1">
    <source>
        <dbReference type="ARBA" id="ARBA00008520"/>
    </source>
</evidence>
<dbReference type="InterPro" id="IPR006061">
    <property type="entry name" value="SBP_1_CS"/>
</dbReference>
<dbReference type="Pfam" id="PF01547">
    <property type="entry name" value="SBP_bac_1"/>
    <property type="match status" value="1"/>
</dbReference>
<comment type="similarity">
    <text evidence="1">Belongs to the bacterial solute-binding protein 1 family.</text>
</comment>
<dbReference type="CDD" id="cd14748">
    <property type="entry name" value="PBP2_UgpB"/>
    <property type="match status" value="1"/>
</dbReference>
<keyword evidence="2" id="KW-0813">Transport</keyword>
<dbReference type="OrthoDB" id="2510110at2"/>
<dbReference type="InterPro" id="IPR006311">
    <property type="entry name" value="TAT_signal"/>
</dbReference>
<dbReference type="PROSITE" id="PS01037">
    <property type="entry name" value="SBP_BACTERIAL_1"/>
    <property type="match status" value="1"/>
</dbReference>
<dbReference type="PROSITE" id="PS51318">
    <property type="entry name" value="TAT"/>
    <property type="match status" value="1"/>
</dbReference>
<dbReference type="PANTHER" id="PTHR43649">
    <property type="entry name" value="ARABINOSE-BINDING PROTEIN-RELATED"/>
    <property type="match status" value="1"/>
</dbReference>
<comment type="caution">
    <text evidence="4">The sequence shown here is derived from an EMBL/GenBank/DDBJ whole genome shotgun (WGS) entry which is preliminary data.</text>
</comment>
<evidence type="ECO:0000256" key="3">
    <source>
        <dbReference type="ARBA" id="ARBA00022729"/>
    </source>
</evidence>
<evidence type="ECO:0000313" key="4">
    <source>
        <dbReference type="EMBL" id="TDD28284.1"/>
    </source>
</evidence>
<dbReference type="InterPro" id="IPR006059">
    <property type="entry name" value="SBP"/>
</dbReference>
<accession>A0A4R4XCI1</accession>
<dbReference type="RefSeq" id="WP_132317764.1">
    <property type="nucleotide sequence ID" value="NZ_SMKR01000023.1"/>
</dbReference>
<dbReference type="Proteomes" id="UP000295172">
    <property type="component" value="Unassembled WGS sequence"/>
</dbReference>
<keyword evidence="5" id="KW-1185">Reference proteome</keyword>
<dbReference type="EMBL" id="SMKR01000023">
    <property type="protein sequence ID" value="TDD28284.1"/>
    <property type="molecule type" value="Genomic_DNA"/>
</dbReference>
<evidence type="ECO:0000313" key="5">
    <source>
        <dbReference type="Proteomes" id="UP000295172"/>
    </source>
</evidence>
<protein>
    <submittedName>
        <fullName evidence="4">ABC transporter substrate-binding protein</fullName>
    </submittedName>
</protein>
<dbReference type="PANTHER" id="PTHR43649:SF12">
    <property type="entry name" value="DIACETYLCHITOBIOSE BINDING PROTEIN DASA"/>
    <property type="match status" value="1"/>
</dbReference>
<dbReference type="Gene3D" id="3.40.190.10">
    <property type="entry name" value="Periplasmic binding protein-like II"/>
    <property type="match status" value="1"/>
</dbReference>
<keyword evidence="3" id="KW-0732">Signal</keyword>
<dbReference type="SUPFAM" id="SSF53850">
    <property type="entry name" value="Periplasmic binding protein-like II"/>
    <property type="match status" value="1"/>
</dbReference>
<reference evidence="4 5" key="1">
    <citation type="submission" date="2019-02" db="EMBL/GenBank/DDBJ databases">
        <title>Draft genome sequences of novel Actinobacteria.</title>
        <authorList>
            <person name="Sahin N."/>
            <person name="Ay H."/>
            <person name="Saygin H."/>
        </authorList>
    </citation>
    <scope>NUCLEOTIDE SEQUENCE [LARGE SCALE GENOMIC DNA]</scope>
    <source>
        <strain evidence="4 5">16K104</strain>
    </source>
</reference>
<proteinExistence type="inferred from homology"/>
<sequence length="453" mass="48727">MSSSTGKVLSRRSLLRGLGAASLGAGLGGLAAGCGRSVAALGAPELPPATGTYQGPPVTLRFWNGLTGGDGPYMRKLLTRFQALNPNVTIQMYAIPWSNFYQKFPASVASGLAPDFGLMHNFQVATNAARGVIVPVDSVADAVGLSQQEYPATVWESGLYQGRRYSIPLDIWPDSLFYNRRVLAKAGLDPDRPPQDAASYQAALEALRSKNIAGHWLASVDPQGVGRPFDSLLWQHGGTHYDAEGTTANFTSAEAKAALEWQVSLLDQGFSPRDASGSDANVAFKNDKNAFLWGGPGALINDLSKVKSLDWGVAPLPRIGPHRAAFAGSHQFVIARQKRFDPDRVAASVAFISWLTRNAVGWAEAGPIPARRSVRQSEAFQQLAPQTRVARGVDFIRFYPLIPGIADVQLTILYPAVSDVLLQNSTPERAMEAAVAQAGELLQENRQKYEGSR</sequence>
<dbReference type="InterPro" id="IPR050490">
    <property type="entry name" value="Bact_solute-bd_prot1"/>
</dbReference>
<evidence type="ECO:0000256" key="2">
    <source>
        <dbReference type="ARBA" id="ARBA00022448"/>
    </source>
</evidence>
<dbReference type="GO" id="GO:0055085">
    <property type="term" value="P:transmembrane transport"/>
    <property type="evidence" value="ECO:0007669"/>
    <property type="project" value="InterPro"/>
</dbReference>
<gene>
    <name evidence="4" type="ORF">E1218_07785</name>
</gene>
<organism evidence="4 5">
    <name type="scientific">Kribbella turkmenica</name>
    <dbReference type="NCBI Taxonomy" id="2530375"/>
    <lineage>
        <taxon>Bacteria</taxon>
        <taxon>Bacillati</taxon>
        <taxon>Actinomycetota</taxon>
        <taxon>Actinomycetes</taxon>
        <taxon>Propionibacteriales</taxon>
        <taxon>Kribbellaceae</taxon>
        <taxon>Kribbella</taxon>
    </lineage>
</organism>
<dbReference type="PROSITE" id="PS51257">
    <property type="entry name" value="PROKAR_LIPOPROTEIN"/>
    <property type="match status" value="1"/>
</dbReference>